<reference evidence="1 2" key="1">
    <citation type="submission" date="2019-03" db="EMBL/GenBank/DDBJ databases">
        <title>This is whole genome sequence of Paenibacillus sp MS74 strain.</title>
        <authorList>
            <person name="Trinh H.N."/>
        </authorList>
    </citation>
    <scope>NUCLEOTIDE SEQUENCE [LARGE SCALE GENOMIC DNA]</scope>
    <source>
        <strain evidence="1 2">MS74</strain>
    </source>
</reference>
<protein>
    <recommendedName>
        <fullName evidence="3">DUF2007 domain-containing protein</fullName>
    </recommendedName>
</protein>
<dbReference type="AlphaFoldDB" id="A0A4R5KGG0"/>
<evidence type="ECO:0000313" key="2">
    <source>
        <dbReference type="Proteomes" id="UP000295636"/>
    </source>
</evidence>
<comment type="caution">
    <text evidence="1">The sequence shown here is derived from an EMBL/GenBank/DDBJ whole genome shotgun (WGS) entry which is preliminary data.</text>
</comment>
<organism evidence="1 2">
    <name type="scientific">Paenibacillus piri</name>
    <dbReference type="NCBI Taxonomy" id="2547395"/>
    <lineage>
        <taxon>Bacteria</taxon>
        <taxon>Bacillati</taxon>
        <taxon>Bacillota</taxon>
        <taxon>Bacilli</taxon>
        <taxon>Bacillales</taxon>
        <taxon>Paenibacillaceae</taxon>
        <taxon>Paenibacillus</taxon>
    </lineage>
</organism>
<sequence>MVILVLVLIVAALILWWVIRSNAKWKTIETGTGRAAAEIEAKHAFLKSHQIKSRVRSSDTMGAAQGAAHGSVKLEVPEKYVEQATALLANDFKG</sequence>
<dbReference type="OrthoDB" id="2632189at2"/>
<proteinExistence type="predicted"/>
<dbReference type="EMBL" id="SMRT01000013">
    <property type="protein sequence ID" value="TDF94471.1"/>
    <property type="molecule type" value="Genomic_DNA"/>
</dbReference>
<evidence type="ECO:0000313" key="1">
    <source>
        <dbReference type="EMBL" id="TDF94471.1"/>
    </source>
</evidence>
<dbReference type="RefSeq" id="WP_133232883.1">
    <property type="nucleotide sequence ID" value="NZ_SMRT01000013.1"/>
</dbReference>
<keyword evidence="2" id="KW-1185">Reference proteome</keyword>
<name>A0A4R5KGG0_9BACL</name>
<dbReference type="Proteomes" id="UP000295636">
    <property type="component" value="Unassembled WGS sequence"/>
</dbReference>
<accession>A0A4R5KGG0</accession>
<evidence type="ECO:0008006" key="3">
    <source>
        <dbReference type="Google" id="ProtNLM"/>
    </source>
</evidence>
<gene>
    <name evidence="1" type="ORF">E1757_23990</name>
</gene>